<keyword evidence="7 10" id="KW-0812">Transmembrane</keyword>
<comment type="similarity">
    <text evidence="3">Belongs to the nicotinamide ribonucleoside (NR) uptake permease (TC 4.B.1) family.</text>
</comment>
<evidence type="ECO:0000256" key="5">
    <source>
        <dbReference type="ARBA" id="ARBA00022448"/>
    </source>
</evidence>
<evidence type="ECO:0000256" key="3">
    <source>
        <dbReference type="ARBA" id="ARBA00006669"/>
    </source>
</evidence>
<evidence type="ECO:0000256" key="1">
    <source>
        <dbReference type="ARBA" id="ARBA00002672"/>
    </source>
</evidence>
<keyword evidence="5" id="KW-0813">Transport</keyword>
<dbReference type="EMBL" id="CP110257">
    <property type="protein sequence ID" value="UZD56130.1"/>
    <property type="molecule type" value="Genomic_DNA"/>
</dbReference>
<proteinExistence type="inferred from homology"/>
<keyword evidence="6" id="KW-1003">Cell membrane</keyword>
<sequence>MMDALLAAVQPWMQPAFVVGAVPFTWLELVAVALALAMVVCNIRVIHWGWPLAIASSLLYFLLFWQYRLYGDAVLQIFFAVVAGWGWWQWLRGRDTSGRALAVHRLSARGRALNLLALGLTWPLVGWYLDHYTDTDVPYWDAFPTAASVLGQFLLGRKLVENWPVWIVVNGVSVALFVYKDLWLTAGLYLVFIALSVVGWRAWSRQIEAASPARGARR</sequence>
<evidence type="ECO:0000256" key="8">
    <source>
        <dbReference type="ARBA" id="ARBA00022989"/>
    </source>
</evidence>
<evidence type="ECO:0000256" key="7">
    <source>
        <dbReference type="ARBA" id="ARBA00022692"/>
    </source>
</evidence>
<dbReference type="PANTHER" id="PTHR36122:SF2">
    <property type="entry name" value="NICOTINAMIDE RIBOSIDE TRANSPORTER PNUC"/>
    <property type="match status" value="1"/>
</dbReference>
<accession>A0ABY6MVT0</accession>
<dbReference type="InterPro" id="IPR006419">
    <property type="entry name" value="NMN_transpt_PnuC"/>
</dbReference>
<evidence type="ECO:0000256" key="4">
    <source>
        <dbReference type="ARBA" id="ARBA00017522"/>
    </source>
</evidence>
<comment type="subcellular location">
    <subcellularLocation>
        <location evidence="2">Cell membrane</location>
        <topology evidence="2">Multi-pass membrane protein</topology>
    </subcellularLocation>
</comment>
<feature type="transmembrane region" description="Helical" evidence="10">
    <location>
        <begin position="48"/>
        <end position="67"/>
    </location>
</feature>
<evidence type="ECO:0000313" key="12">
    <source>
        <dbReference type="Proteomes" id="UP001163266"/>
    </source>
</evidence>
<feature type="transmembrane region" description="Helical" evidence="10">
    <location>
        <begin position="73"/>
        <end position="91"/>
    </location>
</feature>
<keyword evidence="12" id="KW-1185">Reference proteome</keyword>
<comment type="function">
    <text evidence="1">Required for nicotinamide riboside transport across the inner membrane.</text>
</comment>
<feature type="transmembrane region" description="Helical" evidence="10">
    <location>
        <begin position="186"/>
        <end position="203"/>
    </location>
</feature>
<evidence type="ECO:0000256" key="6">
    <source>
        <dbReference type="ARBA" id="ARBA00022475"/>
    </source>
</evidence>
<keyword evidence="8 10" id="KW-1133">Transmembrane helix</keyword>
<dbReference type="RefSeq" id="WP_264893952.1">
    <property type="nucleotide sequence ID" value="NZ_CP110257.1"/>
</dbReference>
<dbReference type="PANTHER" id="PTHR36122">
    <property type="entry name" value="NICOTINAMIDE RIBOSIDE TRANSPORTER PNUC"/>
    <property type="match status" value="1"/>
</dbReference>
<keyword evidence="9 10" id="KW-0472">Membrane</keyword>
<gene>
    <name evidence="11" type="primary">pnuC</name>
    <name evidence="11" type="ORF">OMP39_06035</name>
</gene>
<feature type="transmembrane region" description="Helical" evidence="10">
    <location>
        <begin position="112"/>
        <end position="129"/>
    </location>
</feature>
<protein>
    <recommendedName>
        <fullName evidence="4">Nicotinamide riboside transporter PnuC</fullName>
    </recommendedName>
</protein>
<dbReference type="NCBIfam" id="TIGR01528">
    <property type="entry name" value="NMN_trans_PnuC"/>
    <property type="match status" value="1"/>
</dbReference>
<organism evidence="11 12">
    <name type="scientific">Caldimonas aquatica</name>
    <dbReference type="NCBI Taxonomy" id="376175"/>
    <lineage>
        <taxon>Bacteria</taxon>
        <taxon>Pseudomonadati</taxon>
        <taxon>Pseudomonadota</taxon>
        <taxon>Betaproteobacteria</taxon>
        <taxon>Burkholderiales</taxon>
        <taxon>Sphaerotilaceae</taxon>
        <taxon>Caldimonas</taxon>
    </lineage>
</organism>
<name>A0ABY6MVT0_9BURK</name>
<evidence type="ECO:0000313" key="11">
    <source>
        <dbReference type="EMBL" id="UZD56130.1"/>
    </source>
</evidence>
<dbReference type="Pfam" id="PF04973">
    <property type="entry name" value="NMN_transporter"/>
    <property type="match status" value="1"/>
</dbReference>
<feature type="transmembrane region" description="Helical" evidence="10">
    <location>
        <begin position="12"/>
        <end position="41"/>
    </location>
</feature>
<evidence type="ECO:0000256" key="10">
    <source>
        <dbReference type="SAM" id="Phobius"/>
    </source>
</evidence>
<dbReference type="Proteomes" id="UP001163266">
    <property type="component" value="Chromosome"/>
</dbReference>
<evidence type="ECO:0000256" key="2">
    <source>
        <dbReference type="ARBA" id="ARBA00004651"/>
    </source>
</evidence>
<evidence type="ECO:0000256" key="9">
    <source>
        <dbReference type="ARBA" id="ARBA00023136"/>
    </source>
</evidence>
<reference evidence="11" key="1">
    <citation type="submission" date="2022-10" db="EMBL/GenBank/DDBJ databases">
        <title>Complete genome sequence of Schlegelella aquatica LMG 23380.</title>
        <authorList>
            <person name="Musilova J."/>
            <person name="Kourilova X."/>
            <person name="Bezdicek M."/>
            <person name="Hermankova K."/>
            <person name="Obruca S."/>
            <person name="Sedlar K."/>
        </authorList>
    </citation>
    <scope>NUCLEOTIDE SEQUENCE</scope>
    <source>
        <strain evidence="11">LMG 23380</strain>
    </source>
</reference>